<dbReference type="GO" id="GO:0015818">
    <property type="term" value="P:isoleucine transport"/>
    <property type="evidence" value="ECO:0007669"/>
    <property type="project" value="TreeGrafter"/>
</dbReference>
<gene>
    <name evidence="10" type="primary">brnQ</name>
    <name evidence="10" type="ORF">CYJ19_09965</name>
</gene>
<keyword evidence="11" id="KW-1185">Reference proteome</keyword>
<evidence type="ECO:0000313" key="11">
    <source>
        <dbReference type="Proteomes" id="UP000235122"/>
    </source>
</evidence>
<dbReference type="GO" id="GO:0015190">
    <property type="term" value="F:L-leucine transmembrane transporter activity"/>
    <property type="evidence" value="ECO:0007669"/>
    <property type="project" value="TreeGrafter"/>
</dbReference>
<name>A0A2I1IK86_9ACTO</name>
<keyword evidence="4" id="KW-1003">Cell membrane</keyword>
<evidence type="ECO:0000256" key="4">
    <source>
        <dbReference type="ARBA" id="ARBA00022475"/>
    </source>
</evidence>
<feature type="transmembrane region" description="Helical" evidence="9">
    <location>
        <begin position="200"/>
        <end position="222"/>
    </location>
</feature>
<evidence type="ECO:0000256" key="8">
    <source>
        <dbReference type="ARBA" id="ARBA00023136"/>
    </source>
</evidence>
<feature type="transmembrane region" description="Helical" evidence="9">
    <location>
        <begin position="321"/>
        <end position="342"/>
    </location>
</feature>
<evidence type="ECO:0000313" key="10">
    <source>
        <dbReference type="EMBL" id="PKY71536.1"/>
    </source>
</evidence>
<evidence type="ECO:0000256" key="1">
    <source>
        <dbReference type="ARBA" id="ARBA00004651"/>
    </source>
</evidence>
<feature type="transmembrane region" description="Helical" evidence="9">
    <location>
        <begin position="234"/>
        <end position="256"/>
    </location>
</feature>
<accession>A0A2I1IK86</accession>
<feature type="transmembrane region" description="Helical" evidence="9">
    <location>
        <begin position="160"/>
        <end position="180"/>
    </location>
</feature>
<reference evidence="10 11" key="1">
    <citation type="submission" date="2017-12" db="EMBL/GenBank/DDBJ databases">
        <title>Phylogenetic diversity of female urinary microbiome.</title>
        <authorList>
            <person name="Thomas-White K."/>
            <person name="Wolfe A.J."/>
        </authorList>
    </citation>
    <scope>NUCLEOTIDE SEQUENCE [LARGE SCALE GENOMIC DNA]</scope>
    <source>
        <strain evidence="10 11">UMB0402</strain>
    </source>
</reference>
<sequence length="461" mass="48899">MKAKTESILRSRRDFKSILVTSLALFAMFFGAGNLIFPTMIGVNSGSAFYSAIFGFLCTGVALPAMAIVASATSREGITSSSRRMGTRFGFLYTLIVFLSTGVLYAIPRVATVSYEMSVKQFFPHRFDRISLAVYTVVFFALVALVCINAQKLTDRIGAILTPALLILITVVVVVGIFTLSPVSHAPAEEFASNALASGILQGYFTMDAIAAFVFGGVIISSLQNSGFGQGRRLFGATVLTGIFAALILAVVYLGLAALGARVTDTNISNGAAALSTMSHVLFGRAGMAIFGGIVFLACLTTAAGLVSASSQYFCRLFPSVAMPTMVMIHVFIAAALSNLGLELILQVVAPINVFVYPITIIFTLVCLLDIVVPGHMKWTYRAGAWTAAAFAIVDSVRSVAGYENFADSIWNLLPLGKAGLGWIVPALVLALVGFTIDYFQGRISTSAPSMVRGEIPDNAK</sequence>
<dbReference type="GO" id="GO:0015188">
    <property type="term" value="F:L-isoleucine transmembrane transporter activity"/>
    <property type="evidence" value="ECO:0007669"/>
    <property type="project" value="TreeGrafter"/>
</dbReference>
<keyword evidence="6" id="KW-0029">Amino-acid transport</keyword>
<dbReference type="EMBL" id="PKKO01000006">
    <property type="protein sequence ID" value="PKY71536.1"/>
    <property type="molecule type" value="Genomic_DNA"/>
</dbReference>
<feature type="transmembrane region" description="Helical" evidence="9">
    <location>
        <begin position="130"/>
        <end position="148"/>
    </location>
</feature>
<evidence type="ECO:0000256" key="2">
    <source>
        <dbReference type="ARBA" id="ARBA00008540"/>
    </source>
</evidence>
<dbReference type="GO" id="GO:0015820">
    <property type="term" value="P:L-leucine transport"/>
    <property type="evidence" value="ECO:0007669"/>
    <property type="project" value="TreeGrafter"/>
</dbReference>
<feature type="transmembrane region" description="Helical" evidence="9">
    <location>
        <begin position="421"/>
        <end position="440"/>
    </location>
</feature>
<dbReference type="RefSeq" id="WP_051141891.1">
    <property type="nucleotide sequence ID" value="NZ_JASOXK010000004.1"/>
</dbReference>
<evidence type="ECO:0000256" key="7">
    <source>
        <dbReference type="ARBA" id="ARBA00022989"/>
    </source>
</evidence>
<dbReference type="Proteomes" id="UP000235122">
    <property type="component" value="Unassembled WGS sequence"/>
</dbReference>
<organism evidence="10 11">
    <name type="scientific">Winkia neuii</name>
    <dbReference type="NCBI Taxonomy" id="33007"/>
    <lineage>
        <taxon>Bacteria</taxon>
        <taxon>Bacillati</taxon>
        <taxon>Actinomycetota</taxon>
        <taxon>Actinomycetes</taxon>
        <taxon>Actinomycetales</taxon>
        <taxon>Actinomycetaceae</taxon>
        <taxon>Winkia</taxon>
    </lineage>
</organism>
<dbReference type="GO" id="GO:0005304">
    <property type="term" value="F:L-valine transmembrane transporter activity"/>
    <property type="evidence" value="ECO:0007669"/>
    <property type="project" value="TreeGrafter"/>
</dbReference>
<feature type="transmembrane region" description="Helical" evidence="9">
    <location>
        <begin position="91"/>
        <end position="110"/>
    </location>
</feature>
<proteinExistence type="inferred from homology"/>
<dbReference type="GO" id="GO:0005886">
    <property type="term" value="C:plasma membrane"/>
    <property type="evidence" value="ECO:0007669"/>
    <property type="project" value="UniProtKB-SubCell"/>
</dbReference>
<keyword evidence="7 9" id="KW-1133">Transmembrane helix</keyword>
<dbReference type="PANTHER" id="PTHR30588">
    <property type="entry name" value="BRANCHED-CHAIN AMINO ACID TRANSPORT SYSTEM 2 CARRIER PROTEIN"/>
    <property type="match status" value="1"/>
</dbReference>
<evidence type="ECO:0000256" key="5">
    <source>
        <dbReference type="ARBA" id="ARBA00022692"/>
    </source>
</evidence>
<dbReference type="InterPro" id="IPR004685">
    <property type="entry name" value="Brnchd-chn_aa_trnsp_Livcs"/>
</dbReference>
<dbReference type="PANTHER" id="PTHR30588:SF7">
    <property type="entry name" value="BRANCHED-CHAIN AMINO ACID CARRIER PROTEIN SAOUHSC_01411-RELATED"/>
    <property type="match status" value="1"/>
</dbReference>
<feature type="transmembrane region" description="Helical" evidence="9">
    <location>
        <begin position="354"/>
        <end position="373"/>
    </location>
</feature>
<keyword evidence="3" id="KW-0813">Transport</keyword>
<feature type="transmembrane region" description="Helical" evidence="9">
    <location>
        <begin position="49"/>
        <end position="70"/>
    </location>
</feature>
<keyword evidence="8 9" id="KW-0472">Membrane</keyword>
<dbReference type="Gene3D" id="1.20.1740.10">
    <property type="entry name" value="Amino acid/polyamine transporter I"/>
    <property type="match status" value="1"/>
</dbReference>
<dbReference type="AlphaFoldDB" id="A0A2I1IK86"/>
<comment type="caution">
    <text evidence="10">The sequence shown here is derived from an EMBL/GenBank/DDBJ whole genome shotgun (WGS) entry which is preliminary data.</text>
</comment>
<dbReference type="Pfam" id="PF05525">
    <property type="entry name" value="Branch_AA_trans"/>
    <property type="match status" value="1"/>
</dbReference>
<feature type="transmembrane region" description="Helical" evidence="9">
    <location>
        <begin position="18"/>
        <end position="37"/>
    </location>
</feature>
<evidence type="ECO:0000256" key="6">
    <source>
        <dbReference type="ARBA" id="ARBA00022970"/>
    </source>
</evidence>
<feature type="transmembrane region" description="Helical" evidence="9">
    <location>
        <begin position="286"/>
        <end position="309"/>
    </location>
</feature>
<dbReference type="GeneID" id="35867176"/>
<evidence type="ECO:0000256" key="3">
    <source>
        <dbReference type="ARBA" id="ARBA00022448"/>
    </source>
</evidence>
<keyword evidence="5 9" id="KW-0812">Transmembrane</keyword>
<comment type="subcellular location">
    <subcellularLocation>
        <location evidence="1">Cell membrane</location>
        <topology evidence="1">Multi-pass membrane protein</topology>
    </subcellularLocation>
</comment>
<comment type="similarity">
    <text evidence="2">Belongs to the branched chain amino acid transporter family.</text>
</comment>
<evidence type="ECO:0000256" key="9">
    <source>
        <dbReference type="SAM" id="Phobius"/>
    </source>
</evidence>
<dbReference type="NCBIfam" id="TIGR00796">
    <property type="entry name" value="livcs"/>
    <property type="match status" value="1"/>
</dbReference>
<protein>
    <submittedName>
        <fullName evidence="10">Branched-chain amino acid transport system II carrier protein</fullName>
    </submittedName>
</protein>
<dbReference type="STRING" id="33007.HMPREF3198_01819"/>